<reference evidence="1 2" key="1">
    <citation type="submission" date="2014-04" db="EMBL/GenBank/DDBJ databases">
        <authorList>
            <consortium name="DOE Joint Genome Institute"/>
            <person name="Kuo A."/>
            <person name="Kohler A."/>
            <person name="Costa M.D."/>
            <person name="Nagy L.G."/>
            <person name="Floudas D."/>
            <person name="Copeland A."/>
            <person name="Barry K.W."/>
            <person name="Cichocki N."/>
            <person name="Veneault-Fourrey C."/>
            <person name="LaButti K."/>
            <person name="Lindquist E.A."/>
            <person name="Lipzen A."/>
            <person name="Lundell T."/>
            <person name="Morin E."/>
            <person name="Murat C."/>
            <person name="Sun H."/>
            <person name="Tunlid A."/>
            <person name="Henrissat B."/>
            <person name="Grigoriev I.V."/>
            <person name="Hibbett D.S."/>
            <person name="Martin F."/>
            <person name="Nordberg H.P."/>
            <person name="Cantor M.N."/>
            <person name="Hua S.X."/>
        </authorList>
    </citation>
    <scope>NUCLEOTIDE SEQUENCE [LARGE SCALE GENOMIC DNA]</scope>
    <source>
        <strain evidence="1 2">Marx 270</strain>
    </source>
</reference>
<sequence>MPRIPMDCQGPDITHRASALQICPTSETLPRSGIDLEDTATQTVGYMTLLAENLSAVRALEQPMNVHRRILAQGRASPYEADLPALNSQYQMVLRVRMENIVNHLPVTVDEYTG</sequence>
<feature type="non-terminal residue" evidence="1">
    <location>
        <position position="114"/>
    </location>
</feature>
<name>A0A0C3IRE8_PISTI</name>
<keyword evidence="2" id="KW-1185">Reference proteome</keyword>
<proteinExistence type="predicted"/>
<dbReference type="EMBL" id="KN832004">
    <property type="protein sequence ID" value="KIN99502.1"/>
    <property type="molecule type" value="Genomic_DNA"/>
</dbReference>
<gene>
    <name evidence="1" type="ORF">M404DRAFT_1004605</name>
</gene>
<dbReference type="InParanoid" id="A0A0C3IRE8"/>
<dbReference type="OrthoDB" id="2696423at2759"/>
<evidence type="ECO:0000313" key="2">
    <source>
        <dbReference type="Proteomes" id="UP000054217"/>
    </source>
</evidence>
<dbReference type="Proteomes" id="UP000054217">
    <property type="component" value="Unassembled WGS sequence"/>
</dbReference>
<organism evidence="1 2">
    <name type="scientific">Pisolithus tinctorius Marx 270</name>
    <dbReference type="NCBI Taxonomy" id="870435"/>
    <lineage>
        <taxon>Eukaryota</taxon>
        <taxon>Fungi</taxon>
        <taxon>Dikarya</taxon>
        <taxon>Basidiomycota</taxon>
        <taxon>Agaricomycotina</taxon>
        <taxon>Agaricomycetes</taxon>
        <taxon>Agaricomycetidae</taxon>
        <taxon>Boletales</taxon>
        <taxon>Sclerodermatineae</taxon>
        <taxon>Pisolithaceae</taxon>
        <taxon>Pisolithus</taxon>
    </lineage>
</organism>
<evidence type="ECO:0000313" key="1">
    <source>
        <dbReference type="EMBL" id="KIN99502.1"/>
    </source>
</evidence>
<protein>
    <submittedName>
        <fullName evidence="1">Uncharacterized protein</fullName>
    </submittedName>
</protein>
<dbReference type="AlphaFoldDB" id="A0A0C3IRE8"/>
<dbReference type="HOGENOM" id="CLU_2391993_0_0_1"/>
<accession>A0A0C3IRE8</accession>
<reference evidence="2" key="2">
    <citation type="submission" date="2015-01" db="EMBL/GenBank/DDBJ databases">
        <title>Evolutionary Origins and Diversification of the Mycorrhizal Mutualists.</title>
        <authorList>
            <consortium name="DOE Joint Genome Institute"/>
            <consortium name="Mycorrhizal Genomics Consortium"/>
            <person name="Kohler A."/>
            <person name="Kuo A."/>
            <person name="Nagy L.G."/>
            <person name="Floudas D."/>
            <person name="Copeland A."/>
            <person name="Barry K.W."/>
            <person name="Cichocki N."/>
            <person name="Veneault-Fourrey C."/>
            <person name="LaButti K."/>
            <person name="Lindquist E.A."/>
            <person name="Lipzen A."/>
            <person name="Lundell T."/>
            <person name="Morin E."/>
            <person name="Murat C."/>
            <person name="Riley R."/>
            <person name="Ohm R."/>
            <person name="Sun H."/>
            <person name="Tunlid A."/>
            <person name="Henrissat B."/>
            <person name="Grigoriev I.V."/>
            <person name="Hibbett D.S."/>
            <person name="Martin F."/>
        </authorList>
    </citation>
    <scope>NUCLEOTIDE SEQUENCE [LARGE SCALE GENOMIC DNA]</scope>
    <source>
        <strain evidence="2">Marx 270</strain>
    </source>
</reference>